<evidence type="ECO:0000313" key="1">
    <source>
        <dbReference type="EMBL" id="AQK40631.1"/>
    </source>
</evidence>
<dbReference type="SMR" id="A0A1D6IXJ7"/>
<accession>A0A1D6IXJ7</accession>
<proteinExistence type="predicted"/>
<gene>
    <name evidence="1" type="ORF">ZEAMMB73_Zm00001d024058</name>
</gene>
<organism evidence="1">
    <name type="scientific">Zea mays</name>
    <name type="common">Maize</name>
    <dbReference type="NCBI Taxonomy" id="4577"/>
    <lineage>
        <taxon>Eukaryota</taxon>
        <taxon>Viridiplantae</taxon>
        <taxon>Streptophyta</taxon>
        <taxon>Embryophyta</taxon>
        <taxon>Tracheophyta</taxon>
        <taxon>Spermatophyta</taxon>
        <taxon>Magnoliopsida</taxon>
        <taxon>Liliopsida</taxon>
        <taxon>Poales</taxon>
        <taxon>Poaceae</taxon>
        <taxon>PACMAD clade</taxon>
        <taxon>Panicoideae</taxon>
        <taxon>Andropogonodae</taxon>
        <taxon>Andropogoneae</taxon>
        <taxon>Tripsacinae</taxon>
        <taxon>Zea</taxon>
    </lineage>
</organism>
<dbReference type="EMBL" id="CM000786">
    <property type="protein sequence ID" value="AQK40631.1"/>
    <property type="molecule type" value="Genomic_DNA"/>
</dbReference>
<reference evidence="1" key="1">
    <citation type="submission" date="2015-12" db="EMBL/GenBank/DDBJ databases">
        <title>Update maize B73 reference genome by single molecule sequencing technologies.</title>
        <authorList>
            <consortium name="Maize Genome Sequencing Project"/>
            <person name="Ware D."/>
        </authorList>
    </citation>
    <scope>NUCLEOTIDE SEQUENCE</scope>
    <source>
        <tissue evidence="1">Seedling</tissue>
    </source>
</reference>
<dbReference type="AlphaFoldDB" id="A0A1D6IXJ7"/>
<protein>
    <submittedName>
        <fullName evidence="1">Uncharacterized protein</fullName>
    </submittedName>
</protein>
<name>A0A1D6IXJ7_MAIZE</name>
<dbReference type="InParanoid" id="A0A1D6IXJ7"/>
<sequence length="47" mass="5213">MEPLQALPIFLDRMFHHVLAVILSVTFVLAFGEGSYLSSDWGSCRSA</sequence>